<evidence type="ECO:0000256" key="2">
    <source>
        <dbReference type="ARBA" id="ARBA00023015"/>
    </source>
</evidence>
<keyword evidence="3" id="KW-0238">DNA-binding</keyword>
<evidence type="ECO:0000259" key="7">
    <source>
        <dbReference type="PROSITE" id="PS51032"/>
    </source>
</evidence>
<dbReference type="OrthoDB" id="610645at2759"/>
<protein>
    <recommendedName>
        <fullName evidence="7">AP2/ERF domain-containing protein</fullName>
    </recommendedName>
</protein>
<dbReference type="InterPro" id="IPR036955">
    <property type="entry name" value="AP2/ERF_dom_sf"/>
</dbReference>
<keyword evidence="4" id="KW-0804">Transcription</keyword>
<evidence type="ECO:0000256" key="6">
    <source>
        <dbReference type="SAM" id="MobiDB-lite"/>
    </source>
</evidence>
<dbReference type="GO" id="GO:0005634">
    <property type="term" value="C:nucleus"/>
    <property type="evidence" value="ECO:0007669"/>
    <property type="project" value="UniProtKB-SubCell"/>
</dbReference>
<sequence length="332" mass="37032">MTDLSAFGCGKSYKDDPLPAHFLFHLTPPLLSLSLSQSPAVKFSEHRRIINKPLYSSTATVPRVVRISVVDDDATDSSGDESEEPRFRTRVVKHVNEIRFQEGVPEYPAPPKPETPAKSREKRPNPTGDPRKFRGVRQRPWGKWAAEIRDPTRKTRIWLGTFETAEEAARVYDMAAIKLRGPSAQTNFPPPPPPPPVTLPEASVTSASGYDSGREESPSIRSPTSVLRFQTRDEAPEKRGKAADSGENDRKPADQVMNFPAFDGELEFDQWALNDFFSYEAPKPMFFDDPAAMTFDDVVGFSGPFDFSLNGEDLFLMGDVDGYLREDGGTIF</sequence>
<dbReference type="CDD" id="cd00018">
    <property type="entry name" value="AP2"/>
    <property type="match status" value="1"/>
</dbReference>
<gene>
    <name evidence="8" type="ORF">Cgig2_030413</name>
</gene>
<dbReference type="AlphaFoldDB" id="A0A9Q1KJN4"/>
<evidence type="ECO:0000256" key="5">
    <source>
        <dbReference type="ARBA" id="ARBA00023242"/>
    </source>
</evidence>
<keyword evidence="2" id="KW-0805">Transcription regulation</keyword>
<feature type="region of interest" description="Disordered" evidence="6">
    <location>
        <begin position="99"/>
        <end position="140"/>
    </location>
</feature>
<dbReference type="Pfam" id="PF00847">
    <property type="entry name" value="AP2"/>
    <property type="match status" value="1"/>
</dbReference>
<reference evidence="8" key="1">
    <citation type="submission" date="2022-04" db="EMBL/GenBank/DDBJ databases">
        <title>Carnegiea gigantea Genome sequencing and assembly v2.</title>
        <authorList>
            <person name="Copetti D."/>
            <person name="Sanderson M.J."/>
            <person name="Burquez A."/>
            <person name="Wojciechowski M.F."/>
        </authorList>
    </citation>
    <scope>NUCLEOTIDE SEQUENCE</scope>
    <source>
        <strain evidence="8">SGP5-SGP5p</strain>
        <tissue evidence="8">Aerial part</tissue>
    </source>
</reference>
<dbReference type="InterPro" id="IPR016177">
    <property type="entry name" value="DNA-bd_dom_sf"/>
</dbReference>
<dbReference type="SUPFAM" id="SSF54171">
    <property type="entry name" value="DNA-binding domain"/>
    <property type="match status" value="1"/>
</dbReference>
<dbReference type="SMART" id="SM00380">
    <property type="entry name" value="AP2"/>
    <property type="match status" value="1"/>
</dbReference>
<accession>A0A9Q1KJN4</accession>
<name>A0A9Q1KJN4_9CARY</name>
<feature type="compositionally biased region" description="Pro residues" evidence="6">
    <location>
        <begin position="188"/>
        <end position="198"/>
    </location>
</feature>
<feature type="domain" description="AP2/ERF" evidence="7">
    <location>
        <begin position="132"/>
        <end position="189"/>
    </location>
</feature>
<evidence type="ECO:0000256" key="3">
    <source>
        <dbReference type="ARBA" id="ARBA00023125"/>
    </source>
</evidence>
<evidence type="ECO:0000313" key="8">
    <source>
        <dbReference type="EMBL" id="KAJ8444739.1"/>
    </source>
</evidence>
<dbReference type="FunFam" id="3.30.730.10:FF:000001">
    <property type="entry name" value="Ethylene-responsive transcription factor 2"/>
    <property type="match status" value="1"/>
</dbReference>
<evidence type="ECO:0000313" key="9">
    <source>
        <dbReference type="Proteomes" id="UP001153076"/>
    </source>
</evidence>
<dbReference type="PROSITE" id="PS51032">
    <property type="entry name" value="AP2_ERF"/>
    <property type="match status" value="1"/>
</dbReference>
<dbReference type="Gene3D" id="3.30.730.10">
    <property type="entry name" value="AP2/ERF domain"/>
    <property type="match status" value="1"/>
</dbReference>
<feature type="compositionally biased region" description="Polar residues" evidence="6">
    <location>
        <begin position="219"/>
        <end position="228"/>
    </location>
</feature>
<dbReference type="GO" id="GO:0003677">
    <property type="term" value="F:DNA binding"/>
    <property type="evidence" value="ECO:0007669"/>
    <property type="project" value="UniProtKB-KW"/>
</dbReference>
<proteinExistence type="predicted"/>
<dbReference type="InterPro" id="IPR050913">
    <property type="entry name" value="AP2/ERF_ERF"/>
</dbReference>
<evidence type="ECO:0000256" key="4">
    <source>
        <dbReference type="ARBA" id="ARBA00023163"/>
    </source>
</evidence>
<comment type="subcellular location">
    <subcellularLocation>
        <location evidence="1">Nucleus</location>
    </subcellularLocation>
</comment>
<dbReference type="GO" id="GO:0003700">
    <property type="term" value="F:DNA-binding transcription factor activity"/>
    <property type="evidence" value="ECO:0007669"/>
    <property type="project" value="InterPro"/>
</dbReference>
<dbReference type="PANTHER" id="PTHR31194">
    <property type="entry name" value="SHN SHINE , DNA BINDING / TRANSCRIPTION FACTOR"/>
    <property type="match status" value="1"/>
</dbReference>
<keyword evidence="5" id="KW-0539">Nucleus</keyword>
<dbReference type="EMBL" id="JAKOGI010000091">
    <property type="protein sequence ID" value="KAJ8444739.1"/>
    <property type="molecule type" value="Genomic_DNA"/>
</dbReference>
<dbReference type="InterPro" id="IPR001471">
    <property type="entry name" value="AP2/ERF_dom"/>
</dbReference>
<evidence type="ECO:0000256" key="1">
    <source>
        <dbReference type="ARBA" id="ARBA00004123"/>
    </source>
</evidence>
<comment type="caution">
    <text evidence="8">The sequence shown here is derived from an EMBL/GenBank/DDBJ whole genome shotgun (WGS) entry which is preliminary data.</text>
</comment>
<feature type="compositionally biased region" description="Basic and acidic residues" evidence="6">
    <location>
        <begin position="230"/>
        <end position="253"/>
    </location>
</feature>
<organism evidence="8 9">
    <name type="scientific">Carnegiea gigantea</name>
    <dbReference type="NCBI Taxonomy" id="171969"/>
    <lineage>
        <taxon>Eukaryota</taxon>
        <taxon>Viridiplantae</taxon>
        <taxon>Streptophyta</taxon>
        <taxon>Embryophyta</taxon>
        <taxon>Tracheophyta</taxon>
        <taxon>Spermatophyta</taxon>
        <taxon>Magnoliopsida</taxon>
        <taxon>eudicotyledons</taxon>
        <taxon>Gunneridae</taxon>
        <taxon>Pentapetalae</taxon>
        <taxon>Caryophyllales</taxon>
        <taxon>Cactineae</taxon>
        <taxon>Cactaceae</taxon>
        <taxon>Cactoideae</taxon>
        <taxon>Echinocereeae</taxon>
        <taxon>Carnegiea</taxon>
    </lineage>
</organism>
<dbReference type="PRINTS" id="PR00367">
    <property type="entry name" value="ETHRSPELEMNT"/>
</dbReference>
<dbReference type="PANTHER" id="PTHR31194:SF140">
    <property type="entry name" value="ETHYLENE-RESPONSIVE TRANSCRIPTION FACTOR CRF2"/>
    <property type="match status" value="1"/>
</dbReference>
<dbReference type="Proteomes" id="UP001153076">
    <property type="component" value="Unassembled WGS sequence"/>
</dbReference>
<keyword evidence="9" id="KW-1185">Reference proteome</keyword>
<feature type="region of interest" description="Disordered" evidence="6">
    <location>
        <begin position="182"/>
        <end position="255"/>
    </location>
</feature>
<feature type="compositionally biased region" description="Basic and acidic residues" evidence="6">
    <location>
        <begin position="115"/>
        <end position="132"/>
    </location>
</feature>